<organism evidence="2 3">
    <name type="scientific">Stygiobacter electus</name>
    <dbReference type="NCBI Taxonomy" id="3032292"/>
    <lineage>
        <taxon>Bacteria</taxon>
        <taxon>Pseudomonadati</taxon>
        <taxon>Ignavibacteriota</taxon>
        <taxon>Ignavibacteria</taxon>
        <taxon>Ignavibacteriales</taxon>
        <taxon>Melioribacteraceae</taxon>
        <taxon>Stygiobacter</taxon>
    </lineage>
</organism>
<feature type="coiled-coil region" evidence="1">
    <location>
        <begin position="22"/>
        <end position="56"/>
    </location>
</feature>
<evidence type="ECO:0000256" key="1">
    <source>
        <dbReference type="SAM" id="Coils"/>
    </source>
</evidence>
<keyword evidence="3" id="KW-1185">Reference proteome</keyword>
<evidence type="ECO:0000313" key="3">
    <source>
        <dbReference type="Proteomes" id="UP001221302"/>
    </source>
</evidence>
<dbReference type="RefSeq" id="WP_321534845.1">
    <property type="nucleotide sequence ID" value="NZ_JARGDL010000002.1"/>
</dbReference>
<keyword evidence="1" id="KW-0175">Coiled coil</keyword>
<protein>
    <submittedName>
        <fullName evidence="2">Uncharacterized protein</fullName>
    </submittedName>
</protein>
<comment type="caution">
    <text evidence="2">The sequence shown here is derived from an EMBL/GenBank/DDBJ whole genome shotgun (WGS) entry which is preliminary data.</text>
</comment>
<sequence length="119" mass="14514">MARLIQVLDLDEETSVKFFARRKEYREKVQSLMLNRKNLIEEVEELLKKENDVNANSFKQKFNELIDLDEKIVNEKNEFYKSLFNILTPKQVLKLITFDEKFRREIRETIFNKLRNNKK</sequence>
<dbReference type="Gene3D" id="1.20.120.1490">
    <property type="match status" value="1"/>
</dbReference>
<name>A0AAE3NUD8_9BACT</name>
<proteinExistence type="predicted"/>
<gene>
    <name evidence="2" type="ORF">P0M35_02890</name>
</gene>
<dbReference type="EMBL" id="JARGDL010000002">
    <property type="protein sequence ID" value="MDF1611081.1"/>
    <property type="molecule type" value="Genomic_DNA"/>
</dbReference>
<accession>A0AAE3NUD8</accession>
<dbReference type="AlphaFoldDB" id="A0AAE3NUD8"/>
<reference evidence="2" key="1">
    <citation type="submission" date="2023-03" db="EMBL/GenBank/DDBJ databases">
        <title>Stygiobacter electus gen. nov., sp. nov., facultatively anaerobic thermotolerant bacterium of the class Ignavibacteria from a well of Yessentuki mineral water deposit.</title>
        <authorList>
            <person name="Podosokorskaya O.A."/>
            <person name="Elcheninov A.G."/>
            <person name="Petrova N.F."/>
            <person name="Zavarzina D.G."/>
            <person name="Kublanov I.V."/>
            <person name="Merkel A.Y."/>
        </authorList>
    </citation>
    <scope>NUCLEOTIDE SEQUENCE</scope>
    <source>
        <strain evidence="2">09-Me</strain>
    </source>
</reference>
<evidence type="ECO:0000313" key="2">
    <source>
        <dbReference type="EMBL" id="MDF1611081.1"/>
    </source>
</evidence>
<dbReference type="Proteomes" id="UP001221302">
    <property type="component" value="Unassembled WGS sequence"/>
</dbReference>